<feature type="transmembrane region" description="Helical" evidence="1">
    <location>
        <begin position="286"/>
        <end position="302"/>
    </location>
</feature>
<name>A0A936NFQ3_9ACTN</name>
<proteinExistence type="predicted"/>
<feature type="transmembrane region" description="Helical" evidence="1">
    <location>
        <begin position="172"/>
        <end position="192"/>
    </location>
</feature>
<feature type="transmembrane region" description="Helical" evidence="1">
    <location>
        <begin position="204"/>
        <end position="227"/>
    </location>
</feature>
<feature type="transmembrane region" description="Helical" evidence="1">
    <location>
        <begin position="261"/>
        <end position="280"/>
    </location>
</feature>
<evidence type="ECO:0000256" key="1">
    <source>
        <dbReference type="SAM" id="Phobius"/>
    </source>
</evidence>
<protein>
    <submittedName>
        <fullName evidence="2">Uncharacterized protein</fullName>
    </submittedName>
</protein>
<keyword evidence="1" id="KW-0812">Transmembrane</keyword>
<gene>
    <name evidence="2" type="ORF">IPN02_18655</name>
</gene>
<accession>A0A936NFQ3</accession>
<feature type="transmembrane region" description="Helical" evidence="1">
    <location>
        <begin position="40"/>
        <end position="58"/>
    </location>
</feature>
<feature type="transmembrane region" description="Helical" evidence="1">
    <location>
        <begin position="145"/>
        <end position="166"/>
    </location>
</feature>
<keyword evidence="1" id="KW-0472">Membrane</keyword>
<sequence length="310" mass="32093">MTRLSSSSAWRSRLEWTAGRAVATLGAWSKRLSAIPGVRPAAAAAGTLLVVLVSWRAWQGAQFDDVSVPALIAVAVLTVPLVLAADGAEFVIQGAMVGVDLPPVESVRQVSRANVANLLPLPGGPVLRHRVLASRGAPQRPAARAQLITGIWWLANGLTVSGLALMAVADRWWVGGLGVLGGATFAVIGWTVRPRSALTVQMGSLMAVELVKVVVGATRFWLIALLLGAELGWLGAMSTAFTVPAAAALGIFPSGIGAREALVGGVAELIGASAALLFLAATIERVVATVAMLPVLVWALWGRSRETASQ</sequence>
<feature type="transmembrane region" description="Helical" evidence="1">
    <location>
        <begin position="70"/>
        <end position="92"/>
    </location>
</feature>
<keyword evidence="1" id="KW-1133">Transmembrane helix</keyword>
<evidence type="ECO:0000313" key="2">
    <source>
        <dbReference type="EMBL" id="MBK9298809.1"/>
    </source>
</evidence>
<dbReference type="AlphaFoldDB" id="A0A936NFQ3"/>
<feature type="transmembrane region" description="Helical" evidence="1">
    <location>
        <begin position="233"/>
        <end position="252"/>
    </location>
</feature>
<dbReference type="Proteomes" id="UP000727993">
    <property type="component" value="Unassembled WGS sequence"/>
</dbReference>
<organism evidence="2 3">
    <name type="scientific">Candidatus Neomicrothrix subdominans</name>
    <dbReference type="NCBI Taxonomy" id="2954438"/>
    <lineage>
        <taxon>Bacteria</taxon>
        <taxon>Bacillati</taxon>
        <taxon>Actinomycetota</taxon>
        <taxon>Acidimicrobiia</taxon>
        <taxon>Acidimicrobiales</taxon>
        <taxon>Microthrixaceae</taxon>
        <taxon>Candidatus Neomicrothrix</taxon>
    </lineage>
</organism>
<evidence type="ECO:0000313" key="3">
    <source>
        <dbReference type="Proteomes" id="UP000727993"/>
    </source>
</evidence>
<comment type="caution">
    <text evidence="2">The sequence shown here is derived from an EMBL/GenBank/DDBJ whole genome shotgun (WGS) entry which is preliminary data.</text>
</comment>
<dbReference type="EMBL" id="JADJZA010000010">
    <property type="protein sequence ID" value="MBK9298809.1"/>
    <property type="molecule type" value="Genomic_DNA"/>
</dbReference>
<reference evidence="2 3" key="1">
    <citation type="submission" date="2020-10" db="EMBL/GenBank/DDBJ databases">
        <title>Connecting structure to function with the recovery of over 1000 high-quality activated sludge metagenome-assembled genomes encoding full-length rRNA genes using long-read sequencing.</title>
        <authorList>
            <person name="Singleton C.M."/>
            <person name="Petriglieri F."/>
            <person name="Kristensen J.M."/>
            <person name="Kirkegaard R.H."/>
            <person name="Michaelsen T.Y."/>
            <person name="Andersen M.H."/>
            <person name="Karst S.M."/>
            <person name="Dueholm M.S."/>
            <person name="Nielsen P.H."/>
            <person name="Albertsen M."/>
        </authorList>
    </citation>
    <scope>NUCLEOTIDE SEQUENCE [LARGE SCALE GENOMIC DNA]</scope>
    <source>
        <strain evidence="2">Lyne_18-Q3-R50-59_MAXAC.006</strain>
    </source>
</reference>